<evidence type="ECO:0000313" key="2">
    <source>
        <dbReference type="Proteomes" id="UP000317977"/>
    </source>
</evidence>
<proteinExistence type="predicted"/>
<evidence type="ECO:0000313" key="1">
    <source>
        <dbReference type="EMBL" id="TWU57115.1"/>
    </source>
</evidence>
<comment type="caution">
    <text evidence="1">The sequence shown here is derived from an EMBL/GenBank/DDBJ whole genome shotgun (WGS) entry which is preliminary data.</text>
</comment>
<sequence>MNGGSSFCKSIYARKASSQLKPKSKPLRFRQDSFLHQQLAVAQIVGLDVGDDVLFVITMRGWGYRNQNVQQFELLGKVGPNALDWFIHRTLVSSNCY</sequence>
<protein>
    <submittedName>
        <fullName evidence="1">Uncharacterized protein</fullName>
    </submittedName>
</protein>
<reference evidence="1 2" key="1">
    <citation type="submission" date="2019-02" db="EMBL/GenBank/DDBJ databases">
        <title>Deep-cultivation of Planctomycetes and their phenomic and genomic characterization uncovers novel biology.</title>
        <authorList>
            <person name="Wiegand S."/>
            <person name="Jogler M."/>
            <person name="Boedeker C."/>
            <person name="Pinto D."/>
            <person name="Vollmers J."/>
            <person name="Rivas-Marin E."/>
            <person name="Kohn T."/>
            <person name="Peeters S.H."/>
            <person name="Heuer A."/>
            <person name="Rast P."/>
            <person name="Oberbeckmann S."/>
            <person name="Bunk B."/>
            <person name="Jeske O."/>
            <person name="Meyerdierks A."/>
            <person name="Storesund J.E."/>
            <person name="Kallscheuer N."/>
            <person name="Luecker S."/>
            <person name="Lage O.M."/>
            <person name="Pohl T."/>
            <person name="Merkel B.J."/>
            <person name="Hornburger P."/>
            <person name="Mueller R.-W."/>
            <person name="Bruemmer F."/>
            <person name="Labrenz M."/>
            <person name="Spormann A.M."/>
            <person name="Op Den Camp H."/>
            <person name="Overmann J."/>
            <person name="Amann R."/>
            <person name="Jetten M.S.M."/>
            <person name="Mascher T."/>
            <person name="Medema M.H."/>
            <person name="Devos D.P."/>
            <person name="Kaster A.-K."/>
            <person name="Ovreas L."/>
            <person name="Rohde M."/>
            <person name="Galperin M.Y."/>
            <person name="Jogler C."/>
        </authorList>
    </citation>
    <scope>NUCLEOTIDE SEQUENCE [LARGE SCALE GENOMIC DNA]</scope>
    <source>
        <strain evidence="1 2">Poly59</strain>
    </source>
</reference>
<accession>A0A5C6F7B6</accession>
<organism evidence="1 2">
    <name type="scientific">Rubripirellula reticaptiva</name>
    <dbReference type="NCBI Taxonomy" id="2528013"/>
    <lineage>
        <taxon>Bacteria</taxon>
        <taxon>Pseudomonadati</taxon>
        <taxon>Planctomycetota</taxon>
        <taxon>Planctomycetia</taxon>
        <taxon>Pirellulales</taxon>
        <taxon>Pirellulaceae</taxon>
        <taxon>Rubripirellula</taxon>
    </lineage>
</organism>
<dbReference type="Proteomes" id="UP000317977">
    <property type="component" value="Unassembled WGS sequence"/>
</dbReference>
<dbReference type="AlphaFoldDB" id="A0A5C6F7B6"/>
<name>A0A5C6F7B6_9BACT</name>
<keyword evidence="2" id="KW-1185">Reference proteome</keyword>
<dbReference type="EMBL" id="SJPX01000001">
    <property type="protein sequence ID" value="TWU57115.1"/>
    <property type="molecule type" value="Genomic_DNA"/>
</dbReference>
<gene>
    <name evidence="1" type="ORF">Poly59_00200</name>
</gene>